<evidence type="ECO:0000256" key="1">
    <source>
        <dbReference type="ARBA" id="ARBA00018522"/>
    </source>
</evidence>
<dbReference type="Gene3D" id="1.10.3130.10">
    <property type="entry name" value="serine acetyltransferase, domain 1"/>
    <property type="match status" value="1"/>
</dbReference>
<feature type="domain" description="Serine acetyltransferase N-terminal" evidence="5">
    <location>
        <begin position="52"/>
        <end position="119"/>
    </location>
</feature>
<dbReference type="CDD" id="cd03354">
    <property type="entry name" value="LbH_SAT"/>
    <property type="match status" value="1"/>
</dbReference>
<evidence type="ECO:0000256" key="3">
    <source>
        <dbReference type="ARBA" id="ARBA00022679"/>
    </source>
</evidence>
<dbReference type="InterPro" id="IPR011004">
    <property type="entry name" value="Trimer_LpxA-like_sf"/>
</dbReference>
<keyword evidence="3" id="KW-0808">Transferase</keyword>
<evidence type="ECO:0000256" key="4">
    <source>
        <dbReference type="ARBA" id="ARBA00023315"/>
    </source>
</evidence>
<dbReference type="InterPro" id="IPR053376">
    <property type="entry name" value="Serine_acetyltransferase"/>
</dbReference>
<protein>
    <recommendedName>
        <fullName evidence="1">Serine acetyltransferase</fullName>
    </recommendedName>
</protein>
<reference evidence="6 7" key="1">
    <citation type="submission" date="2024-04" db="EMBL/GenBank/DDBJ databases">
        <title>Flavobacterium sp. DGU11 16S ribosomal RNA gene Genome sequencing and assembly.</title>
        <authorList>
            <person name="Park S."/>
        </authorList>
    </citation>
    <scope>NUCLEOTIDE SEQUENCE [LARGE SCALE GENOMIC DNA]</scope>
    <source>
        <strain evidence="6 7">DGU11</strain>
    </source>
</reference>
<dbReference type="NCBIfam" id="NF041874">
    <property type="entry name" value="EPS_EpsC"/>
    <property type="match status" value="1"/>
</dbReference>
<keyword evidence="4" id="KW-0012">Acyltransferase</keyword>
<dbReference type="RefSeq" id="WP_341695465.1">
    <property type="nucleotide sequence ID" value="NZ_JBBYHR010000001.1"/>
</dbReference>
<organism evidence="6 7">
    <name type="scientific">Flavobacterium arundinis</name>
    <dbReference type="NCBI Taxonomy" id="3139143"/>
    <lineage>
        <taxon>Bacteria</taxon>
        <taxon>Pseudomonadati</taxon>
        <taxon>Bacteroidota</taxon>
        <taxon>Flavobacteriia</taxon>
        <taxon>Flavobacteriales</taxon>
        <taxon>Flavobacteriaceae</taxon>
        <taxon>Flavobacterium</taxon>
    </lineage>
</organism>
<keyword evidence="7" id="KW-1185">Reference proteome</keyword>
<name>A0ABU9HT81_9FLAO</name>
<dbReference type="InterPro" id="IPR042122">
    <property type="entry name" value="Ser_AcTrfase_N_sf"/>
</dbReference>
<dbReference type="EMBL" id="JBBYHR010000001">
    <property type="protein sequence ID" value="MEL1243147.1"/>
    <property type="molecule type" value="Genomic_DNA"/>
</dbReference>
<proteinExistence type="predicted"/>
<dbReference type="InterPro" id="IPR010493">
    <property type="entry name" value="Ser_AcTrfase_N"/>
</dbReference>
<gene>
    <name evidence="6" type="primary">epsC</name>
    <name evidence="6" type="ORF">AAEO56_02640</name>
</gene>
<evidence type="ECO:0000313" key="6">
    <source>
        <dbReference type="EMBL" id="MEL1243147.1"/>
    </source>
</evidence>
<dbReference type="Gene3D" id="2.160.10.10">
    <property type="entry name" value="Hexapeptide repeat proteins"/>
    <property type="match status" value="1"/>
</dbReference>
<dbReference type="Pfam" id="PF06426">
    <property type="entry name" value="SATase_N"/>
    <property type="match status" value="1"/>
</dbReference>
<evidence type="ECO:0000313" key="7">
    <source>
        <dbReference type="Proteomes" id="UP001464555"/>
    </source>
</evidence>
<accession>A0ABU9HT81</accession>
<dbReference type="PANTHER" id="PTHR42811">
    <property type="entry name" value="SERINE ACETYLTRANSFERASE"/>
    <property type="match status" value="1"/>
</dbReference>
<evidence type="ECO:0000259" key="5">
    <source>
        <dbReference type="Pfam" id="PF06426"/>
    </source>
</evidence>
<keyword evidence="2" id="KW-0028">Amino-acid biosynthesis</keyword>
<dbReference type="InterPro" id="IPR045304">
    <property type="entry name" value="LbH_SAT"/>
</dbReference>
<evidence type="ECO:0000256" key="2">
    <source>
        <dbReference type="ARBA" id="ARBA00022605"/>
    </source>
</evidence>
<dbReference type="Proteomes" id="UP001464555">
    <property type="component" value="Unassembled WGS sequence"/>
</dbReference>
<sequence>MRHPVYTANYLKSGRLPGKATTEYWVEEFFNWLFCVSPEYADYDHFLAKEKELQEVLSELLELSGLSSSESGLLILKLNDKVILLHQKLESDLKAIFEFDPAAKSRSEVLVSYPGFFAIAVYRIAHELWQNHVPVLPRMLSEYVHGKTGIDIHPGAEIGERFFIDHGTGIVIGETSVIGNDVKIYQGVTLGALSVSKAETSVQRHPTIGNGVTIYANATILGGKTVIGDGSVIGGNVWITHSVPPNSLVYHKSEITIKSRDVFPEPLNFVI</sequence>
<comment type="caution">
    <text evidence="6">The sequence shown here is derived from an EMBL/GenBank/DDBJ whole genome shotgun (WGS) entry which is preliminary data.</text>
</comment>
<dbReference type="SUPFAM" id="SSF51161">
    <property type="entry name" value="Trimeric LpxA-like enzymes"/>
    <property type="match status" value="1"/>
</dbReference>